<evidence type="ECO:0008006" key="3">
    <source>
        <dbReference type="Google" id="ProtNLM"/>
    </source>
</evidence>
<reference evidence="1 2" key="1">
    <citation type="journal article" date="2016" name="Nat. Commun.">
        <title>Thousands of microbial genomes shed light on interconnected biogeochemical processes in an aquifer system.</title>
        <authorList>
            <person name="Anantharaman K."/>
            <person name="Brown C.T."/>
            <person name="Hug L.A."/>
            <person name="Sharon I."/>
            <person name="Castelle C.J."/>
            <person name="Probst A.J."/>
            <person name="Thomas B.C."/>
            <person name="Singh A."/>
            <person name="Wilkins M.J."/>
            <person name="Karaoz U."/>
            <person name="Brodie E.L."/>
            <person name="Williams K.H."/>
            <person name="Hubbard S.S."/>
            <person name="Banfield J.F."/>
        </authorList>
    </citation>
    <scope>NUCLEOTIDE SEQUENCE [LARGE SCALE GENOMIC DNA]</scope>
</reference>
<organism evidence="1 2">
    <name type="scientific">Candidatus Collierbacteria bacterium RIFOXYB1_FULL_49_13</name>
    <dbReference type="NCBI Taxonomy" id="1817728"/>
    <lineage>
        <taxon>Bacteria</taxon>
        <taxon>Candidatus Collieribacteriota</taxon>
    </lineage>
</organism>
<evidence type="ECO:0000313" key="2">
    <source>
        <dbReference type="Proteomes" id="UP000176682"/>
    </source>
</evidence>
<protein>
    <recommendedName>
        <fullName evidence="3">Peptidase MA-like domain-containing protein</fullName>
    </recommendedName>
</protein>
<sequence>MNQNLFQIDITEISDPKIEGFFEDAMNRAGKFFGINWNQNPPKVALVKNRKTIDLLQRRQTEDWVVGFANQMGIVLLHPDSYGVECKQIYSDDYFSKLIAHEVTHLFYEVLSKGRRYPTWLTEGVSGYVSGQYVGRPVVKEFTKFLEPDARESYYSEAPYAVKALVDRFGQQKLLDLIRTVATAPSNDAFVGAFKDIYNLPLEYETFNKLAQG</sequence>
<comment type="caution">
    <text evidence="1">The sequence shown here is derived from an EMBL/GenBank/DDBJ whole genome shotgun (WGS) entry which is preliminary data.</text>
</comment>
<accession>A0A1F5FGB7</accession>
<dbReference type="AlphaFoldDB" id="A0A1F5FGB7"/>
<proteinExistence type="predicted"/>
<dbReference type="EMBL" id="MFAM01000038">
    <property type="protein sequence ID" value="OGD78725.1"/>
    <property type="molecule type" value="Genomic_DNA"/>
</dbReference>
<name>A0A1F5FGB7_9BACT</name>
<evidence type="ECO:0000313" key="1">
    <source>
        <dbReference type="EMBL" id="OGD78725.1"/>
    </source>
</evidence>
<gene>
    <name evidence="1" type="ORF">A2368_01380</name>
</gene>
<dbReference type="Proteomes" id="UP000176682">
    <property type="component" value="Unassembled WGS sequence"/>
</dbReference>